<dbReference type="Pfam" id="PF01082">
    <property type="entry name" value="Cu2_monooxygen"/>
    <property type="match status" value="1"/>
</dbReference>
<comment type="caution">
    <text evidence="3">The sequence shown here is derived from an EMBL/GenBank/DDBJ whole genome shotgun (WGS) entry which is preliminary data.</text>
</comment>
<gene>
    <name evidence="3" type="ORF">AFUS01_LOCUS26142</name>
</gene>
<feature type="domain" description="DOMON" evidence="2">
    <location>
        <begin position="1"/>
        <end position="26"/>
    </location>
</feature>
<evidence type="ECO:0000259" key="2">
    <source>
        <dbReference type="PROSITE" id="PS50836"/>
    </source>
</evidence>
<protein>
    <recommendedName>
        <fullName evidence="2">DOMON domain-containing protein</fullName>
    </recommendedName>
</protein>
<dbReference type="Proteomes" id="UP000708208">
    <property type="component" value="Unassembled WGS sequence"/>
</dbReference>
<feature type="non-terminal residue" evidence="3">
    <location>
        <position position="1"/>
    </location>
</feature>
<accession>A0A8J2L4U2</accession>
<dbReference type="GO" id="GO:0006589">
    <property type="term" value="P:octopamine biosynthetic process"/>
    <property type="evidence" value="ECO:0007669"/>
    <property type="project" value="TreeGrafter"/>
</dbReference>
<dbReference type="GO" id="GO:0042421">
    <property type="term" value="P:norepinephrine biosynthetic process"/>
    <property type="evidence" value="ECO:0007669"/>
    <property type="project" value="TreeGrafter"/>
</dbReference>
<dbReference type="InterPro" id="IPR000945">
    <property type="entry name" value="DBH-like"/>
</dbReference>
<dbReference type="OrthoDB" id="10003276at2759"/>
<comment type="similarity">
    <text evidence="1">Belongs to the copper type II ascorbate-dependent monooxygenase family.</text>
</comment>
<proteinExistence type="inferred from homology"/>
<evidence type="ECO:0000313" key="4">
    <source>
        <dbReference type="Proteomes" id="UP000708208"/>
    </source>
</evidence>
<keyword evidence="4" id="KW-1185">Reference proteome</keyword>
<dbReference type="EMBL" id="CAJVCH010344860">
    <property type="protein sequence ID" value="CAG7815464.1"/>
    <property type="molecule type" value="Genomic_DNA"/>
</dbReference>
<dbReference type="InterPro" id="IPR000323">
    <property type="entry name" value="Cu2_ascorb_mOase_N"/>
</dbReference>
<reference evidence="3" key="1">
    <citation type="submission" date="2021-06" db="EMBL/GenBank/DDBJ databases">
        <authorList>
            <person name="Hodson N. C."/>
            <person name="Mongue J. A."/>
            <person name="Jaron S. K."/>
        </authorList>
    </citation>
    <scope>NUCLEOTIDE SEQUENCE</scope>
</reference>
<dbReference type="GO" id="GO:0030667">
    <property type="term" value="C:secretory granule membrane"/>
    <property type="evidence" value="ECO:0007669"/>
    <property type="project" value="TreeGrafter"/>
</dbReference>
<name>A0A8J2L4U2_9HEXA</name>
<dbReference type="GO" id="GO:0042420">
    <property type="term" value="P:dopamine catabolic process"/>
    <property type="evidence" value="ECO:0007669"/>
    <property type="project" value="TreeGrafter"/>
</dbReference>
<dbReference type="PANTHER" id="PTHR10157:SF23">
    <property type="entry name" value="MOXD1 HOMOLOG 1"/>
    <property type="match status" value="1"/>
</dbReference>
<dbReference type="GO" id="GO:0004500">
    <property type="term" value="F:dopamine beta-monooxygenase activity"/>
    <property type="evidence" value="ECO:0007669"/>
    <property type="project" value="InterPro"/>
</dbReference>
<dbReference type="GO" id="GO:0005615">
    <property type="term" value="C:extracellular space"/>
    <property type="evidence" value="ECO:0007669"/>
    <property type="project" value="TreeGrafter"/>
</dbReference>
<evidence type="ECO:0000256" key="1">
    <source>
        <dbReference type="ARBA" id="ARBA00010676"/>
    </source>
</evidence>
<sequence>TRALNTCDKEDVSINNDTTKFIWSLGASDVITHHIKRGSSSVNILDPAPPIFDITEFQVWHIDVNTTIPARETTYWCTAHRSPYFTSKQHVVGFKQVVIHYSSPAMLVYL</sequence>
<organism evidence="3 4">
    <name type="scientific">Allacma fusca</name>
    <dbReference type="NCBI Taxonomy" id="39272"/>
    <lineage>
        <taxon>Eukaryota</taxon>
        <taxon>Metazoa</taxon>
        <taxon>Ecdysozoa</taxon>
        <taxon>Arthropoda</taxon>
        <taxon>Hexapoda</taxon>
        <taxon>Collembola</taxon>
        <taxon>Symphypleona</taxon>
        <taxon>Sminthuridae</taxon>
        <taxon>Allacma</taxon>
    </lineage>
</organism>
<dbReference type="AlphaFoldDB" id="A0A8J2L4U2"/>
<dbReference type="InterPro" id="IPR005018">
    <property type="entry name" value="DOMON_domain"/>
</dbReference>
<evidence type="ECO:0000313" key="3">
    <source>
        <dbReference type="EMBL" id="CAG7815464.1"/>
    </source>
</evidence>
<dbReference type="PROSITE" id="PS50836">
    <property type="entry name" value="DOMON"/>
    <property type="match status" value="1"/>
</dbReference>
<dbReference type="PANTHER" id="PTHR10157">
    <property type="entry name" value="DOPAMINE BETA HYDROXYLASE RELATED"/>
    <property type="match status" value="1"/>
</dbReference>